<feature type="domain" description="Clusterin C-terminal" evidence="11">
    <location>
        <begin position="301"/>
        <end position="525"/>
    </location>
</feature>
<dbReference type="SMART" id="SM00030">
    <property type="entry name" value="CLb"/>
    <property type="match status" value="1"/>
</dbReference>
<dbReference type="SMART" id="SM00035">
    <property type="entry name" value="CLa"/>
    <property type="match status" value="1"/>
</dbReference>
<dbReference type="InterPro" id="IPR016014">
    <property type="entry name" value="Clusterin_N"/>
</dbReference>
<dbReference type="EMBL" id="OY660883">
    <property type="protein sequence ID" value="CAJ1082511.1"/>
    <property type="molecule type" value="Genomic_DNA"/>
</dbReference>
<accession>A0AAV1HAR2</accession>
<comment type="similarity">
    <text evidence="2">Belongs to the clusterin family.</text>
</comment>
<keyword evidence="13" id="KW-1185">Reference proteome</keyword>
<evidence type="ECO:0000313" key="13">
    <source>
        <dbReference type="Proteomes" id="UP001178508"/>
    </source>
</evidence>
<dbReference type="InterPro" id="IPR016015">
    <property type="entry name" value="Clusterin_C"/>
</dbReference>
<organism evidence="12 13">
    <name type="scientific">Xyrichtys novacula</name>
    <name type="common">Pearly razorfish</name>
    <name type="synonym">Hemipteronotus novacula</name>
    <dbReference type="NCBI Taxonomy" id="13765"/>
    <lineage>
        <taxon>Eukaryota</taxon>
        <taxon>Metazoa</taxon>
        <taxon>Chordata</taxon>
        <taxon>Craniata</taxon>
        <taxon>Vertebrata</taxon>
        <taxon>Euteleostomi</taxon>
        <taxon>Actinopterygii</taxon>
        <taxon>Neopterygii</taxon>
        <taxon>Teleostei</taxon>
        <taxon>Neoteleostei</taxon>
        <taxon>Acanthomorphata</taxon>
        <taxon>Eupercaria</taxon>
        <taxon>Labriformes</taxon>
        <taxon>Labridae</taxon>
        <taxon>Xyrichtys</taxon>
    </lineage>
</organism>
<evidence type="ECO:0000256" key="9">
    <source>
        <dbReference type="SAM" id="Coils"/>
    </source>
</evidence>
<gene>
    <name evidence="12" type="ORF">XNOV1_A013792</name>
</gene>
<keyword evidence="4" id="KW-0732">Signal</keyword>
<feature type="coiled-coil region" evidence="9">
    <location>
        <begin position="119"/>
        <end position="181"/>
    </location>
</feature>
<evidence type="ECO:0000256" key="8">
    <source>
        <dbReference type="ARBA" id="ARBA00039843"/>
    </source>
</evidence>
<dbReference type="GO" id="GO:0005634">
    <property type="term" value="C:nucleus"/>
    <property type="evidence" value="ECO:0007669"/>
    <property type="project" value="TreeGrafter"/>
</dbReference>
<evidence type="ECO:0000256" key="5">
    <source>
        <dbReference type="ARBA" id="ARBA00023054"/>
    </source>
</evidence>
<evidence type="ECO:0000259" key="10">
    <source>
        <dbReference type="SMART" id="SM00030"/>
    </source>
</evidence>
<dbReference type="GO" id="GO:0005615">
    <property type="term" value="C:extracellular space"/>
    <property type="evidence" value="ECO:0007669"/>
    <property type="project" value="TreeGrafter"/>
</dbReference>
<dbReference type="Proteomes" id="UP001178508">
    <property type="component" value="Chromosome 20"/>
</dbReference>
<dbReference type="AlphaFoldDB" id="A0AAV1HAR2"/>
<proteinExistence type="inferred from homology"/>
<protein>
    <recommendedName>
        <fullName evidence="8">Clusterin-like protein 1</fullName>
    </recommendedName>
</protein>
<evidence type="ECO:0000256" key="6">
    <source>
        <dbReference type="ARBA" id="ARBA00023157"/>
    </source>
</evidence>
<sequence>MAYRPDQNLSGLESLRLTISLELPPGAVIISSFPESIISPACRCRSLIKEWKTAAYYIKGTRKHHFHVLTESKDRMKRLLLHTLCISQILLCAADFPPLSEDTVRELSAAGEHFVDEEIKRAVLEVKQVKELMEEKKEKHRHFMDALRQSSDKRKGVMQLALETEQRLEEVERQCRDLTKSSFDECRPCLEDTCKDFYASTCRRGFTSFSYKVEEFFKTLAAQLEETDYFYFQDEENVGYTNLAEKPQITEDDADLQQEDSSFSQLLSETDFLFEQSVTLVKKMQHVFGESFLLAFTADFQPNPLFTMQADSIPDFLGNLGKMVDSVYDFGRNVMGDITPSVADVEDENSQLPNRDTESLHAVGQMQSRHLCRRLRRQTSECFQLRSWCETCKEYLLKECPIVQQLHADMAEMHLLLNASHEQYDDRLLLVRRHTTDTQRWLNNMEDKYRWISHLSNNTEEPHNIFSIISVNRQQMKTIRPKTDSSVVLSILDSGPMTVSVPAELEVDDPAFIQYAAQEALTLHKRHIKGMD</sequence>
<evidence type="ECO:0000259" key="11">
    <source>
        <dbReference type="SMART" id="SM00035"/>
    </source>
</evidence>
<dbReference type="GO" id="GO:0051787">
    <property type="term" value="F:misfolded protein binding"/>
    <property type="evidence" value="ECO:0007669"/>
    <property type="project" value="TreeGrafter"/>
</dbReference>
<name>A0AAV1HAR2_XYRNO</name>
<evidence type="ECO:0000256" key="1">
    <source>
        <dbReference type="ARBA" id="ARBA00004613"/>
    </source>
</evidence>
<feature type="domain" description="Clusterin N-terminal" evidence="10">
    <location>
        <begin position="99"/>
        <end position="315"/>
    </location>
</feature>
<keyword evidence="6" id="KW-1015">Disulfide bond</keyword>
<evidence type="ECO:0000256" key="3">
    <source>
        <dbReference type="ARBA" id="ARBA00022525"/>
    </source>
</evidence>
<keyword evidence="7" id="KW-0325">Glycoprotein</keyword>
<dbReference type="PANTHER" id="PTHR10970">
    <property type="entry name" value="CLUSTERIN"/>
    <property type="match status" value="1"/>
</dbReference>
<evidence type="ECO:0000256" key="2">
    <source>
        <dbReference type="ARBA" id="ARBA00010069"/>
    </source>
</evidence>
<evidence type="ECO:0000256" key="7">
    <source>
        <dbReference type="ARBA" id="ARBA00023180"/>
    </source>
</evidence>
<evidence type="ECO:0000256" key="4">
    <source>
        <dbReference type="ARBA" id="ARBA00022729"/>
    </source>
</evidence>
<dbReference type="Pfam" id="PF01093">
    <property type="entry name" value="Clusterin"/>
    <property type="match status" value="1"/>
</dbReference>
<keyword evidence="3" id="KW-0964">Secreted</keyword>
<keyword evidence="5 9" id="KW-0175">Coiled coil</keyword>
<reference evidence="12" key="1">
    <citation type="submission" date="2023-08" db="EMBL/GenBank/DDBJ databases">
        <authorList>
            <person name="Alioto T."/>
            <person name="Alioto T."/>
            <person name="Gomez Garrido J."/>
        </authorList>
    </citation>
    <scope>NUCLEOTIDE SEQUENCE</scope>
</reference>
<comment type="subcellular location">
    <subcellularLocation>
        <location evidence="1">Secreted</location>
    </subcellularLocation>
</comment>
<evidence type="ECO:0000313" key="12">
    <source>
        <dbReference type="EMBL" id="CAJ1082511.1"/>
    </source>
</evidence>
<dbReference type="PANTHER" id="PTHR10970:SF2">
    <property type="entry name" value="CLUSTERIN-LIKE PROTEIN 1"/>
    <property type="match status" value="1"/>
</dbReference>
<dbReference type="InterPro" id="IPR000753">
    <property type="entry name" value="Clusterin-like"/>
</dbReference>